<sequence>MTNISAARQGYGSASAPTRSYKSIEYDVLAQITRRLKAAADKGPSGFAALASALHDNKRLWNVFALDVADPNNKLPDSLRARLFYLAEFTHSHTTAVLRRRAQVTPLIDINMAILRGLRGGAD</sequence>
<comment type="caution">
    <text evidence="1">The sequence shown here is derived from an EMBL/GenBank/DDBJ whole genome shotgun (WGS) entry which is preliminary data.</text>
</comment>
<name>A0A225NN51_9RHOB</name>
<dbReference type="Proteomes" id="UP000215377">
    <property type="component" value="Unassembled WGS sequence"/>
</dbReference>
<keyword evidence="2" id="KW-1185">Reference proteome</keyword>
<keyword evidence="1" id="KW-0969">Cilium</keyword>
<dbReference type="EMBL" id="AQQR01000002">
    <property type="protein sequence ID" value="OWU75865.1"/>
    <property type="molecule type" value="Genomic_DNA"/>
</dbReference>
<reference evidence="1 2" key="1">
    <citation type="submission" date="2013-04" db="EMBL/GenBank/DDBJ databases">
        <title>Oceanicola sp. 22II1-22F33 Genome Sequencing.</title>
        <authorList>
            <person name="Lai Q."/>
            <person name="Li G."/>
            <person name="Shao Z."/>
        </authorList>
    </citation>
    <scope>NUCLEOTIDE SEQUENCE [LARGE SCALE GENOMIC DNA]</scope>
    <source>
        <strain evidence="1 2">22II1-22F33</strain>
    </source>
</reference>
<evidence type="ECO:0000313" key="2">
    <source>
        <dbReference type="Proteomes" id="UP000215377"/>
    </source>
</evidence>
<gene>
    <name evidence="1" type="ORF">ATO3_06685</name>
</gene>
<accession>A0A225NN51</accession>
<dbReference type="RefSeq" id="WP_088649050.1">
    <property type="nucleotide sequence ID" value="NZ_AQQR01000002.1"/>
</dbReference>
<evidence type="ECO:0000313" key="1">
    <source>
        <dbReference type="EMBL" id="OWU75865.1"/>
    </source>
</evidence>
<dbReference type="NCBIfam" id="NF009435">
    <property type="entry name" value="PRK12794.1"/>
    <property type="match status" value="1"/>
</dbReference>
<dbReference type="InterPro" id="IPR010845">
    <property type="entry name" value="FlaF"/>
</dbReference>
<dbReference type="Pfam" id="PF07309">
    <property type="entry name" value="FlaF"/>
    <property type="match status" value="1"/>
</dbReference>
<dbReference type="AlphaFoldDB" id="A0A225NN51"/>
<dbReference type="OrthoDB" id="9808944at2"/>
<dbReference type="GO" id="GO:0044781">
    <property type="term" value="P:bacterial-type flagellum organization"/>
    <property type="evidence" value="ECO:0007669"/>
    <property type="project" value="InterPro"/>
</dbReference>
<organism evidence="1 2">
    <name type="scientific">Marinibacterium profundimaris</name>
    <dbReference type="NCBI Taxonomy" id="1679460"/>
    <lineage>
        <taxon>Bacteria</taxon>
        <taxon>Pseudomonadati</taxon>
        <taxon>Pseudomonadota</taxon>
        <taxon>Alphaproteobacteria</taxon>
        <taxon>Rhodobacterales</taxon>
        <taxon>Paracoccaceae</taxon>
        <taxon>Marinibacterium</taxon>
    </lineage>
</organism>
<keyword evidence="1" id="KW-0282">Flagellum</keyword>
<proteinExistence type="predicted"/>
<keyword evidence="1" id="KW-0966">Cell projection</keyword>
<protein>
    <submittedName>
        <fullName evidence="1">Flagellar biosynthesis regulator FlhF</fullName>
    </submittedName>
</protein>